<keyword evidence="3" id="KW-1185">Reference proteome</keyword>
<name>A0A0S4LR76_9BACT</name>
<evidence type="ECO:0000313" key="3">
    <source>
        <dbReference type="Proteomes" id="UP000198736"/>
    </source>
</evidence>
<dbReference type="PANTHER" id="PTHR35585:SF1">
    <property type="entry name" value="HHE DOMAIN PROTEIN (AFU_ORTHOLOGUE AFUA_4G00730)"/>
    <property type="match status" value="1"/>
</dbReference>
<dbReference type="RefSeq" id="WP_175304730.1">
    <property type="nucleotide sequence ID" value="NZ_CZPZ01000035.1"/>
</dbReference>
<feature type="domain" description="Hemerythrin-like" evidence="1">
    <location>
        <begin position="12"/>
        <end position="126"/>
    </location>
</feature>
<dbReference type="Pfam" id="PF01814">
    <property type="entry name" value="Hemerythrin"/>
    <property type="match status" value="1"/>
</dbReference>
<proteinExistence type="predicted"/>
<dbReference type="AlphaFoldDB" id="A0A0S4LR76"/>
<dbReference type="CDD" id="cd12108">
    <property type="entry name" value="Hr-like"/>
    <property type="match status" value="1"/>
</dbReference>
<evidence type="ECO:0000313" key="2">
    <source>
        <dbReference type="EMBL" id="CUS39775.1"/>
    </source>
</evidence>
<dbReference type="PANTHER" id="PTHR35585">
    <property type="entry name" value="HHE DOMAIN PROTEIN (AFU_ORTHOLOGUE AFUA_4G00730)"/>
    <property type="match status" value="1"/>
</dbReference>
<dbReference type="STRING" id="1742973.COMA2_80175"/>
<dbReference type="EMBL" id="CZPZ01000035">
    <property type="protein sequence ID" value="CUS39775.1"/>
    <property type="molecule type" value="Genomic_DNA"/>
</dbReference>
<dbReference type="Gene3D" id="1.20.120.520">
    <property type="entry name" value="nmb1532 protein domain like"/>
    <property type="match status" value="1"/>
</dbReference>
<organism evidence="2 3">
    <name type="scientific">Candidatus Nitrospira nitrificans</name>
    <dbReference type="NCBI Taxonomy" id="1742973"/>
    <lineage>
        <taxon>Bacteria</taxon>
        <taxon>Pseudomonadati</taxon>
        <taxon>Nitrospirota</taxon>
        <taxon>Nitrospiria</taxon>
        <taxon>Nitrospirales</taxon>
        <taxon>Nitrospiraceae</taxon>
        <taxon>Nitrospira</taxon>
    </lineage>
</organism>
<reference evidence="3" key="1">
    <citation type="submission" date="2015-10" db="EMBL/GenBank/DDBJ databases">
        <authorList>
            <person name="Luecker S."/>
            <person name="Luecker S."/>
        </authorList>
    </citation>
    <scope>NUCLEOTIDE SEQUENCE [LARGE SCALE GENOMIC DNA]</scope>
</reference>
<evidence type="ECO:0000259" key="1">
    <source>
        <dbReference type="Pfam" id="PF01814"/>
    </source>
</evidence>
<accession>A0A0S4LR76</accession>
<protein>
    <recommendedName>
        <fullName evidence="1">Hemerythrin-like domain-containing protein</fullName>
    </recommendedName>
</protein>
<dbReference type="Proteomes" id="UP000198736">
    <property type="component" value="Unassembled WGS sequence"/>
</dbReference>
<dbReference type="InterPro" id="IPR012312">
    <property type="entry name" value="Hemerythrin-like"/>
</dbReference>
<sequence>MTGNTALAAGVIEMLKEDHEKVKGLFEEFESAEGKEQADIAATAIMELEVHADLEEKLIYPAIREHIDEDEKMNEALEEHHLVHVLIKELKKLKPHDAVFQAKFKVLAELVKHHIEEEEGEMLPAAQKSDIDWEALEAAVLKRKDTVVTKLTGGKKPFSKS</sequence>
<gene>
    <name evidence="2" type="ORF">COMA2_80175</name>
</gene>